<evidence type="ECO:0000256" key="1">
    <source>
        <dbReference type="SAM" id="MobiDB-lite"/>
    </source>
</evidence>
<sequence>MAPGSWGAGAVFTRFSGEDSGHTGEATGDPRVARRSRSFHLSNAPGLAGQLAVSRKDSAREGGCPGGKTRLIFACVTLSLKVLDLRETKLGFARYGSANRGHRSVFGPLEDIFPIEIPARPGKILTIREFHTVHECVLFSTYPGLRINSLYRPCTEANLGSRDMIFVNRGRWNVPYAKGSFSDRDSGLTGGSPWRSGSCVL</sequence>
<dbReference type="EMBL" id="OIVN01004350">
    <property type="protein sequence ID" value="SPD16867.1"/>
    <property type="molecule type" value="Genomic_DNA"/>
</dbReference>
<accession>A0A2N9HRY9</accession>
<protein>
    <submittedName>
        <fullName evidence="2">Uncharacterized protein</fullName>
    </submittedName>
</protein>
<name>A0A2N9HRY9_FAGSY</name>
<feature type="region of interest" description="Disordered" evidence="1">
    <location>
        <begin position="13"/>
        <end position="32"/>
    </location>
</feature>
<evidence type="ECO:0000313" key="2">
    <source>
        <dbReference type="EMBL" id="SPD16867.1"/>
    </source>
</evidence>
<gene>
    <name evidence="2" type="ORF">FSB_LOCUS44749</name>
</gene>
<dbReference type="AlphaFoldDB" id="A0A2N9HRY9"/>
<feature type="region of interest" description="Disordered" evidence="1">
    <location>
        <begin position="182"/>
        <end position="201"/>
    </location>
</feature>
<reference evidence="2" key="1">
    <citation type="submission" date="2018-02" db="EMBL/GenBank/DDBJ databases">
        <authorList>
            <person name="Cohen D.B."/>
            <person name="Kent A.D."/>
        </authorList>
    </citation>
    <scope>NUCLEOTIDE SEQUENCE</scope>
</reference>
<proteinExistence type="predicted"/>
<organism evidence="2">
    <name type="scientific">Fagus sylvatica</name>
    <name type="common">Beechnut</name>
    <dbReference type="NCBI Taxonomy" id="28930"/>
    <lineage>
        <taxon>Eukaryota</taxon>
        <taxon>Viridiplantae</taxon>
        <taxon>Streptophyta</taxon>
        <taxon>Embryophyta</taxon>
        <taxon>Tracheophyta</taxon>
        <taxon>Spermatophyta</taxon>
        <taxon>Magnoliopsida</taxon>
        <taxon>eudicotyledons</taxon>
        <taxon>Gunneridae</taxon>
        <taxon>Pentapetalae</taxon>
        <taxon>rosids</taxon>
        <taxon>fabids</taxon>
        <taxon>Fagales</taxon>
        <taxon>Fagaceae</taxon>
        <taxon>Fagus</taxon>
    </lineage>
</organism>